<reference evidence="6 7" key="2">
    <citation type="journal article" date="2007" name="BMC Biol.">
        <title>A 100%-complete sequence reveals unusually simple genomic features in the hot-spring red alga Cyanidioschyzon merolae.</title>
        <authorList>
            <person name="Nozaki H."/>
            <person name="Takano H."/>
            <person name="Misumi O."/>
            <person name="Terasawa K."/>
            <person name="Matsuzaki M."/>
            <person name="Maruyama S."/>
            <person name="Nishida K."/>
            <person name="Yagisawa F."/>
            <person name="Yoshida Y."/>
            <person name="Fujiwara T."/>
            <person name="Takio S."/>
            <person name="Tamura K."/>
            <person name="Chung S.J."/>
            <person name="Nakamura S."/>
            <person name="Kuroiwa H."/>
            <person name="Tanaka K."/>
            <person name="Sato N."/>
            <person name="Kuroiwa T."/>
        </authorList>
    </citation>
    <scope>NUCLEOTIDE SEQUENCE [LARGE SCALE GENOMIC DNA]</scope>
    <source>
        <strain evidence="6 7">10D</strain>
    </source>
</reference>
<proteinExistence type="inferred from homology"/>
<dbReference type="GO" id="GO:0004497">
    <property type="term" value="F:monooxygenase activity"/>
    <property type="evidence" value="ECO:0007669"/>
    <property type="project" value="UniProtKB-KW"/>
</dbReference>
<organism evidence="6 7">
    <name type="scientific">Cyanidioschyzon merolae (strain NIES-3377 / 10D)</name>
    <name type="common">Unicellular red alga</name>
    <dbReference type="NCBI Taxonomy" id="280699"/>
    <lineage>
        <taxon>Eukaryota</taxon>
        <taxon>Rhodophyta</taxon>
        <taxon>Bangiophyceae</taxon>
        <taxon>Cyanidiales</taxon>
        <taxon>Cyanidiaceae</taxon>
        <taxon>Cyanidioschyzon</taxon>
    </lineage>
</organism>
<dbReference type="PANTHER" id="PTHR45934:SF9">
    <property type="entry name" value="FAD_NAD(P)-BINDING OXIDOREDUCTASE FAMILY PROTEIN"/>
    <property type="match status" value="1"/>
</dbReference>
<evidence type="ECO:0000313" key="6">
    <source>
        <dbReference type="EMBL" id="BAM81243.1"/>
    </source>
</evidence>
<keyword evidence="4" id="KW-0732">Signal</keyword>
<dbReference type="PRINTS" id="PR00420">
    <property type="entry name" value="RNGMNOXGNASE"/>
</dbReference>
<dbReference type="AlphaFoldDB" id="M1VJ37"/>
<keyword evidence="1" id="KW-0560">Oxidoreductase</keyword>
<dbReference type="eggNOG" id="KOG2614">
    <property type="taxonomic scope" value="Eukaryota"/>
</dbReference>
<evidence type="ECO:0000256" key="4">
    <source>
        <dbReference type="SAM" id="SignalP"/>
    </source>
</evidence>
<dbReference type="OrthoDB" id="655030at2759"/>
<evidence type="ECO:0000256" key="3">
    <source>
        <dbReference type="ARBA" id="ARBA00024018"/>
    </source>
</evidence>
<dbReference type="RefSeq" id="XP_005537279.1">
    <property type="nucleotide sequence ID" value="XM_005537222.1"/>
</dbReference>
<evidence type="ECO:0000259" key="5">
    <source>
        <dbReference type="Pfam" id="PF01494"/>
    </source>
</evidence>
<evidence type="ECO:0000313" key="7">
    <source>
        <dbReference type="Proteomes" id="UP000007014"/>
    </source>
</evidence>
<protein>
    <submittedName>
        <fullName evidence="6">Similar to monooxygenase</fullName>
    </submittedName>
</protein>
<dbReference type="InterPro" id="IPR044560">
    <property type="entry name" value="MOase"/>
</dbReference>
<dbReference type="PANTHER" id="PTHR45934">
    <property type="entry name" value="FAD/NAD(P)-BINDING OXIDOREDUCTASE FAMILY PROTEIN"/>
    <property type="match status" value="1"/>
</dbReference>
<keyword evidence="2 6" id="KW-0503">Monooxygenase</keyword>
<evidence type="ECO:0000256" key="1">
    <source>
        <dbReference type="ARBA" id="ARBA00023002"/>
    </source>
</evidence>
<dbReference type="Pfam" id="PF01494">
    <property type="entry name" value="FAD_binding_3"/>
    <property type="match status" value="1"/>
</dbReference>
<feature type="chain" id="PRO_5004018499" evidence="4">
    <location>
        <begin position="18"/>
        <end position="462"/>
    </location>
</feature>
<dbReference type="HOGENOM" id="CLU_009665_19_5_1"/>
<sequence length="462" mass="50910">MFQVLVVGASVGGLATAAQLQRRGVTNFQVIEATNRSARASASRAVGLWTNAWQVLDALGIAAALRQASPWNTTEFWVQDLPTADLTAHACLRRFALPRGHEFRRVPLQALTDALAASLPAEHLHYGMDMEQWLRQRAAVSEPASTPEMDRGREKLGLWESPAFPPDLFLVGADGARSVVRHRLVGDDRPLRDAGYVAHTGVAQLPLPGCNAEDPGNALGSVELTKPGRVLLLLGRGDGTRLGVQRINEHQVFWFYCENCGAASNQPANKSKELRMLRGSETKQRAWERVSRSVARPHGVLWNALEQLFRETPAEAANTFACADLFPPVYDGTLGFDDVPVALVGDAAHPITPNLSQGAGLALEDGWMLANLLADAYIRNGNRDEQQAEQRQEHWSARVRRKYRQRRRWRASVLALRSRATGAVLQLPLPSSTLVTIRNRILLPLALQPHWFVSHANFSARG</sequence>
<dbReference type="STRING" id="280699.M1VJ37"/>
<dbReference type="Proteomes" id="UP000007014">
    <property type="component" value="Chromosome 14"/>
</dbReference>
<name>M1VJ37_CYAM1</name>
<gene>
    <name evidence="6" type="ORF">CYME_CMN131C</name>
</gene>
<feature type="signal peptide" evidence="4">
    <location>
        <begin position="1"/>
        <end position="17"/>
    </location>
</feature>
<dbReference type="Gramene" id="CMN131CT">
    <property type="protein sequence ID" value="CMN131CT"/>
    <property type="gene ID" value="CMN131C"/>
</dbReference>
<dbReference type="SUPFAM" id="SSF51905">
    <property type="entry name" value="FAD/NAD(P)-binding domain"/>
    <property type="match status" value="1"/>
</dbReference>
<feature type="domain" description="FAD-binding" evidence="5">
    <location>
        <begin position="2"/>
        <end position="88"/>
    </location>
</feature>
<evidence type="ECO:0000256" key="2">
    <source>
        <dbReference type="ARBA" id="ARBA00023033"/>
    </source>
</evidence>
<dbReference type="GO" id="GO:0071949">
    <property type="term" value="F:FAD binding"/>
    <property type="evidence" value="ECO:0007669"/>
    <property type="project" value="InterPro"/>
</dbReference>
<keyword evidence="7" id="KW-1185">Reference proteome</keyword>
<accession>M1VJ37</accession>
<dbReference type="InterPro" id="IPR002938">
    <property type="entry name" value="FAD-bd"/>
</dbReference>
<dbReference type="InterPro" id="IPR036188">
    <property type="entry name" value="FAD/NAD-bd_sf"/>
</dbReference>
<reference evidence="6 7" key="1">
    <citation type="journal article" date="2004" name="Nature">
        <title>Genome sequence of the ultrasmall unicellular red alga Cyanidioschyzon merolae 10D.</title>
        <authorList>
            <person name="Matsuzaki M."/>
            <person name="Misumi O."/>
            <person name="Shin-i T."/>
            <person name="Maruyama S."/>
            <person name="Takahara M."/>
            <person name="Miyagishima S."/>
            <person name="Mori T."/>
            <person name="Nishida K."/>
            <person name="Yagisawa F."/>
            <person name="Nishida K."/>
            <person name="Yoshida Y."/>
            <person name="Nishimura Y."/>
            <person name="Nakao S."/>
            <person name="Kobayashi T."/>
            <person name="Momoyama Y."/>
            <person name="Higashiyama T."/>
            <person name="Minoda A."/>
            <person name="Sano M."/>
            <person name="Nomoto H."/>
            <person name="Oishi K."/>
            <person name="Hayashi H."/>
            <person name="Ohta F."/>
            <person name="Nishizaka S."/>
            <person name="Haga S."/>
            <person name="Miura S."/>
            <person name="Morishita T."/>
            <person name="Kabeya Y."/>
            <person name="Terasawa K."/>
            <person name="Suzuki Y."/>
            <person name="Ishii Y."/>
            <person name="Asakawa S."/>
            <person name="Takano H."/>
            <person name="Ohta N."/>
            <person name="Kuroiwa H."/>
            <person name="Tanaka K."/>
            <person name="Shimizu N."/>
            <person name="Sugano S."/>
            <person name="Sato N."/>
            <person name="Nozaki H."/>
            <person name="Ogasawara N."/>
            <person name="Kohara Y."/>
            <person name="Kuroiwa T."/>
        </authorList>
    </citation>
    <scope>NUCLEOTIDE SEQUENCE [LARGE SCALE GENOMIC DNA]</scope>
    <source>
        <strain evidence="6 7">10D</strain>
    </source>
</reference>
<dbReference type="GeneID" id="16995340"/>
<dbReference type="OMA" id="ITTWANA"/>
<dbReference type="KEGG" id="cme:CYME_CMN131C"/>
<comment type="similarity">
    <text evidence="3">Belongs to the 3-hydroxybenzoate 6-hydroxylase family.</text>
</comment>
<dbReference type="EMBL" id="AP006496">
    <property type="protein sequence ID" value="BAM81243.1"/>
    <property type="molecule type" value="Genomic_DNA"/>
</dbReference>
<dbReference type="Gene3D" id="3.50.50.60">
    <property type="entry name" value="FAD/NAD(P)-binding domain"/>
    <property type="match status" value="1"/>
</dbReference>